<dbReference type="Pfam" id="PF05485">
    <property type="entry name" value="THAP"/>
    <property type="match status" value="1"/>
</dbReference>
<dbReference type="SMART" id="SM00692">
    <property type="entry name" value="DM3"/>
    <property type="match status" value="1"/>
</dbReference>
<organism evidence="8 9">
    <name type="scientific">Trichoplusia ni</name>
    <name type="common">Cabbage looper</name>
    <dbReference type="NCBI Taxonomy" id="7111"/>
    <lineage>
        <taxon>Eukaryota</taxon>
        <taxon>Metazoa</taxon>
        <taxon>Ecdysozoa</taxon>
        <taxon>Arthropoda</taxon>
        <taxon>Hexapoda</taxon>
        <taxon>Insecta</taxon>
        <taxon>Pterygota</taxon>
        <taxon>Neoptera</taxon>
        <taxon>Endopterygota</taxon>
        <taxon>Lepidoptera</taxon>
        <taxon>Glossata</taxon>
        <taxon>Ditrysia</taxon>
        <taxon>Noctuoidea</taxon>
        <taxon>Noctuidae</taxon>
        <taxon>Plusiinae</taxon>
        <taxon>Trichoplusia</taxon>
    </lineage>
</organism>
<reference evidence="9" key="1">
    <citation type="submission" date="2025-08" db="UniProtKB">
        <authorList>
            <consortium name="RefSeq"/>
        </authorList>
    </citation>
    <scope>IDENTIFICATION</scope>
</reference>
<evidence type="ECO:0000256" key="1">
    <source>
        <dbReference type="ARBA" id="ARBA00022723"/>
    </source>
</evidence>
<keyword evidence="4 5" id="KW-0238">DNA-binding</keyword>
<keyword evidence="1" id="KW-0479">Metal-binding</keyword>
<dbReference type="PANTHER" id="PTHR46927:SF3">
    <property type="entry name" value="THAP-TYPE DOMAIN-CONTAINING PROTEIN"/>
    <property type="match status" value="1"/>
</dbReference>
<evidence type="ECO:0000313" key="9">
    <source>
        <dbReference type="RefSeq" id="XP_026747120.1"/>
    </source>
</evidence>
<accession>A0A7E5X1S0</accession>
<evidence type="ECO:0000259" key="7">
    <source>
        <dbReference type="PROSITE" id="PS50950"/>
    </source>
</evidence>
<protein>
    <submittedName>
        <fullName evidence="9">THAP domain-containing protein 1-like</fullName>
    </submittedName>
</protein>
<dbReference type="GO" id="GO:0003677">
    <property type="term" value="F:DNA binding"/>
    <property type="evidence" value="ECO:0007669"/>
    <property type="project" value="UniProtKB-UniRule"/>
</dbReference>
<evidence type="ECO:0000256" key="2">
    <source>
        <dbReference type="ARBA" id="ARBA00022771"/>
    </source>
</evidence>
<evidence type="ECO:0000256" key="4">
    <source>
        <dbReference type="ARBA" id="ARBA00023125"/>
    </source>
</evidence>
<dbReference type="InParanoid" id="A0A7E5X1S0"/>
<dbReference type="KEGG" id="tnl:113508343"/>
<sequence>MKCCVLSCKNYSDRRSDAMDGITFHLFPSEDNLRQQWITKINRQDWSPTKYTKICSCHFNDEDFIVTKKGLRKLKKGTLPCLKLDILSLKRKFTDPTTKDPTMSSPKPTTPTSNLNEFLILHDTPRKKKLKHEIAQLRWKARADRLKIRRLHMKVKRLKKKVQNLSALIKELESKSLLLGEESEILTSINVKLRDLVGRHLAKNKKKPIDEAVFSSSPIIRFDTTLFFAKCLLIRQKNFRYLLTASENYF</sequence>
<dbReference type="GO" id="GO:0008270">
    <property type="term" value="F:zinc ion binding"/>
    <property type="evidence" value="ECO:0007669"/>
    <property type="project" value="UniProtKB-KW"/>
</dbReference>
<evidence type="ECO:0000256" key="6">
    <source>
        <dbReference type="SAM" id="Coils"/>
    </source>
</evidence>
<keyword evidence="3" id="KW-0862">Zinc</keyword>
<dbReference type="InterPro" id="IPR006612">
    <property type="entry name" value="THAP_Znf"/>
</dbReference>
<keyword evidence="8" id="KW-1185">Reference proteome</keyword>
<feature type="coiled-coil region" evidence="6">
    <location>
        <begin position="148"/>
        <end position="175"/>
    </location>
</feature>
<name>A0A7E5X1S0_TRINI</name>
<dbReference type="Gene3D" id="6.20.210.20">
    <property type="entry name" value="THAP domain"/>
    <property type="match status" value="1"/>
</dbReference>
<feature type="domain" description="THAP-type" evidence="7">
    <location>
        <begin position="1"/>
        <end position="83"/>
    </location>
</feature>
<dbReference type="RefSeq" id="XP_026747120.1">
    <property type="nucleotide sequence ID" value="XM_026891319.1"/>
</dbReference>
<dbReference type="AlphaFoldDB" id="A0A7E5X1S0"/>
<dbReference type="SMART" id="SM00980">
    <property type="entry name" value="THAP"/>
    <property type="match status" value="1"/>
</dbReference>
<dbReference type="PANTHER" id="PTHR46927">
    <property type="entry name" value="AGAP005574-PA"/>
    <property type="match status" value="1"/>
</dbReference>
<dbReference type="SUPFAM" id="SSF57716">
    <property type="entry name" value="Glucocorticoid receptor-like (DNA-binding domain)"/>
    <property type="match status" value="1"/>
</dbReference>
<keyword evidence="6" id="KW-0175">Coiled coil</keyword>
<dbReference type="GeneID" id="113508343"/>
<evidence type="ECO:0000256" key="5">
    <source>
        <dbReference type="PROSITE-ProRule" id="PRU00309"/>
    </source>
</evidence>
<dbReference type="InterPro" id="IPR038441">
    <property type="entry name" value="THAP_Znf_sf"/>
</dbReference>
<dbReference type="OrthoDB" id="7312725at2759"/>
<evidence type="ECO:0000313" key="8">
    <source>
        <dbReference type="Proteomes" id="UP000322000"/>
    </source>
</evidence>
<evidence type="ECO:0000256" key="3">
    <source>
        <dbReference type="ARBA" id="ARBA00022833"/>
    </source>
</evidence>
<dbReference type="PROSITE" id="PS50950">
    <property type="entry name" value="ZF_THAP"/>
    <property type="match status" value="1"/>
</dbReference>
<gene>
    <name evidence="9" type="primary">LOC113508343</name>
</gene>
<proteinExistence type="predicted"/>
<dbReference type="Proteomes" id="UP000322000">
    <property type="component" value="Chromosome 2"/>
</dbReference>
<dbReference type="InterPro" id="IPR052224">
    <property type="entry name" value="THAP_domain_protein"/>
</dbReference>
<keyword evidence="2 5" id="KW-0863">Zinc-finger</keyword>